<dbReference type="SUPFAM" id="SSF49899">
    <property type="entry name" value="Concanavalin A-like lectins/glucanases"/>
    <property type="match status" value="1"/>
</dbReference>
<dbReference type="InterPro" id="IPR013320">
    <property type="entry name" value="ConA-like_dom_sf"/>
</dbReference>
<keyword evidence="3" id="KW-1185">Reference proteome</keyword>
<gene>
    <name evidence="2" type="ORF">ElyMa_002371500</name>
</gene>
<evidence type="ECO:0000259" key="1">
    <source>
        <dbReference type="PROSITE" id="PS50060"/>
    </source>
</evidence>
<dbReference type="InterPro" id="IPR000998">
    <property type="entry name" value="MAM_dom"/>
</dbReference>
<dbReference type="Gene3D" id="2.60.120.200">
    <property type="match status" value="1"/>
</dbReference>
<evidence type="ECO:0000313" key="3">
    <source>
        <dbReference type="Proteomes" id="UP000762676"/>
    </source>
</evidence>
<dbReference type="Proteomes" id="UP000762676">
    <property type="component" value="Unassembled WGS sequence"/>
</dbReference>
<organism evidence="2 3">
    <name type="scientific">Elysia marginata</name>
    <dbReference type="NCBI Taxonomy" id="1093978"/>
    <lineage>
        <taxon>Eukaryota</taxon>
        <taxon>Metazoa</taxon>
        <taxon>Spiralia</taxon>
        <taxon>Lophotrochozoa</taxon>
        <taxon>Mollusca</taxon>
        <taxon>Gastropoda</taxon>
        <taxon>Heterobranchia</taxon>
        <taxon>Euthyneura</taxon>
        <taxon>Panpulmonata</taxon>
        <taxon>Sacoglossa</taxon>
        <taxon>Placobranchoidea</taxon>
        <taxon>Plakobranchidae</taxon>
        <taxon>Elysia</taxon>
    </lineage>
</organism>
<evidence type="ECO:0000313" key="2">
    <source>
        <dbReference type="EMBL" id="GFR82760.1"/>
    </source>
</evidence>
<dbReference type="Pfam" id="PF00629">
    <property type="entry name" value="MAM"/>
    <property type="match status" value="1"/>
</dbReference>
<sequence>MTTSSGLAAPAVHPPPTLDRMVTTLMVSDTTSTPSQTVTTINTPGSSLDYYLVGRLGQLNSHFGMITYEVTVFGSYRPPPTHHVSGRYCIHFYLFDYGRQMGQFSVNIEGPRLVPQVVKRWSGSQKKAWINVGITLTSPAEWKLVLESHVGSGTHSDIALDDLQVYAGSCVF</sequence>
<name>A0AAV4GED0_9GAST</name>
<feature type="domain" description="MAM" evidence="1">
    <location>
        <begin position="80"/>
        <end position="172"/>
    </location>
</feature>
<protein>
    <submittedName>
        <fullName evidence="2">Metalloendopeptidase</fullName>
    </submittedName>
</protein>
<dbReference type="GO" id="GO:0016020">
    <property type="term" value="C:membrane"/>
    <property type="evidence" value="ECO:0007669"/>
    <property type="project" value="InterPro"/>
</dbReference>
<reference evidence="2 3" key="1">
    <citation type="journal article" date="2021" name="Elife">
        <title>Chloroplast acquisition without the gene transfer in kleptoplastic sea slugs, Plakobranchus ocellatus.</title>
        <authorList>
            <person name="Maeda T."/>
            <person name="Takahashi S."/>
            <person name="Yoshida T."/>
            <person name="Shimamura S."/>
            <person name="Takaki Y."/>
            <person name="Nagai Y."/>
            <person name="Toyoda A."/>
            <person name="Suzuki Y."/>
            <person name="Arimoto A."/>
            <person name="Ishii H."/>
            <person name="Satoh N."/>
            <person name="Nishiyama T."/>
            <person name="Hasebe M."/>
            <person name="Maruyama T."/>
            <person name="Minagawa J."/>
            <person name="Obokata J."/>
            <person name="Shigenobu S."/>
        </authorList>
    </citation>
    <scope>NUCLEOTIDE SEQUENCE [LARGE SCALE GENOMIC DNA]</scope>
</reference>
<comment type="caution">
    <text evidence="2">The sequence shown here is derived from an EMBL/GenBank/DDBJ whole genome shotgun (WGS) entry which is preliminary data.</text>
</comment>
<dbReference type="PROSITE" id="PS50060">
    <property type="entry name" value="MAM_2"/>
    <property type="match status" value="1"/>
</dbReference>
<dbReference type="AlphaFoldDB" id="A0AAV4GED0"/>
<accession>A0AAV4GED0</accession>
<proteinExistence type="predicted"/>
<dbReference type="SMART" id="SM00137">
    <property type="entry name" value="MAM"/>
    <property type="match status" value="1"/>
</dbReference>
<dbReference type="EMBL" id="BMAT01004905">
    <property type="protein sequence ID" value="GFR82760.1"/>
    <property type="molecule type" value="Genomic_DNA"/>
</dbReference>